<dbReference type="HOGENOM" id="CLU_1520098_0_0_1"/>
<organism evidence="1 3">
    <name type="scientific">Medicago truncatula</name>
    <name type="common">Barrel medic</name>
    <name type="synonym">Medicago tribuloides</name>
    <dbReference type="NCBI Taxonomy" id="3880"/>
    <lineage>
        <taxon>Eukaryota</taxon>
        <taxon>Viridiplantae</taxon>
        <taxon>Streptophyta</taxon>
        <taxon>Embryophyta</taxon>
        <taxon>Tracheophyta</taxon>
        <taxon>Spermatophyta</taxon>
        <taxon>Magnoliopsida</taxon>
        <taxon>eudicotyledons</taxon>
        <taxon>Gunneridae</taxon>
        <taxon>Pentapetalae</taxon>
        <taxon>rosids</taxon>
        <taxon>fabids</taxon>
        <taxon>Fabales</taxon>
        <taxon>Fabaceae</taxon>
        <taxon>Papilionoideae</taxon>
        <taxon>50 kb inversion clade</taxon>
        <taxon>NPAAA clade</taxon>
        <taxon>Hologalegina</taxon>
        <taxon>IRL clade</taxon>
        <taxon>Trifolieae</taxon>
        <taxon>Medicago</taxon>
    </lineage>
</organism>
<proteinExistence type="predicted"/>
<dbReference type="PANTHER" id="PTHR35046">
    <property type="entry name" value="ZINC KNUCKLE (CCHC-TYPE) FAMILY PROTEIN"/>
    <property type="match status" value="1"/>
</dbReference>
<dbReference type="AlphaFoldDB" id="G7L3D4"/>
<gene>
    <name evidence="1" type="ordered locus">MTR_7g060230</name>
</gene>
<accession>G7L3D4</accession>
<reference evidence="1 3" key="2">
    <citation type="journal article" date="2014" name="BMC Genomics">
        <title>An improved genome release (version Mt4.0) for the model legume Medicago truncatula.</title>
        <authorList>
            <person name="Tang H."/>
            <person name="Krishnakumar V."/>
            <person name="Bidwell S."/>
            <person name="Rosen B."/>
            <person name="Chan A."/>
            <person name="Zhou S."/>
            <person name="Gentzbittel L."/>
            <person name="Childs K.L."/>
            <person name="Yandell M."/>
            <person name="Gundlach H."/>
            <person name="Mayer K.F."/>
            <person name="Schwartz D.C."/>
            <person name="Town C.D."/>
        </authorList>
    </citation>
    <scope>GENOME REANNOTATION</scope>
    <source>
        <strain evidence="2 3">cv. Jemalong A17</strain>
    </source>
</reference>
<reference evidence="2" key="3">
    <citation type="submission" date="2015-04" db="UniProtKB">
        <authorList>
            <consortium name="EnsemblPlants"/>
        </authorList>
    </citation>
    <scope>IDENTIFICATION</scope>
    <source>
        <strain evidence="2">cv. Jemalong A17</strain>
    </source>
</reference>
<dbReference type="PaxDb" id="3880-AES79240"/>
<evidence type="ECO:0000313" key="1">
    <source>
        <dbReference type="EMBL" id="AES79240.1"/>
    </source>
</evidence>
<dbReference type="PANTHER" id="PTHR35046:SF9">
    <property type="entry name" value="RNA-DIRECTED DNA POLYMERASE"/>
    <property type="match status" value="1"/>
</dbReference>
<dbReference type="EnsemblPlants" id="AES79240">
    <property type="protein sequence ID" value="AES79240"/>
    <property type="gene ID" value="MTR_7g060230"/>
</dbReference>
<name>G7L3D4_MEDTR</name>
<keyword evidence="3" id="KW-1185">Reference proteome</keyword>
<protein>
    <submittedName>
        <fullName evidence="1 2">Uncharacterized protein</fullName>
    </submittedName>
</protein>
<dbReference type="Proteomes" id="UP000002051">
    <property type="component" value="Unassembled WGS sequence"/>
</dbReference>
<dbReference type="EMBL" id="CM001223">
    <property type="protein sequence ID" value="AES79240.1"/>
    <property type="molecule type" value="Genomic_DNA"/>
</dbReference>
<evidence type="ECO:0000313" key="3">
    <source>
        <dbReference type="Proteomes" id="UP000002051"/>
    </source>
</evidence>
<evidence type="ECO:0000313" key="2">
    <source>
        <dbReference type="EnsemblPlants" id="AES79240"/>
    </source>
</evidence>
<reference evidence="1 3" key="1">
    <citation type="journal article" date="2011" name="Nature">
        <title>The Medicago genome provides insight into the evolution of rhizobial symbioses.</title>
        <authorList>
            <person name="Young N.D."/>
            <person name="Debelle F."/>
            <person name="Oldroyd G.E."/>
            <person name="Geurts R."/>
            <person name="Cannon S.B."/>
            <person name="Udvardi M.K."/>
            <person name="Benedito V.A."/>
            <person name="Mayer K.F."/>
            <person name="Gouzy J."/>
            <person name="Schoof H."/>
            <person name="Van de Peer Y."/>
            <person name="Proost S."/>
            <person name="Cook D.R."/>
            <person name="Meyers B.C."/>
            <person name="Spannagl M."/>
            <person name="Cheung F."/>
            <person name="De Mita S."/>
            <person name="Krishnakumar V."/>
            <person name="Gundlach H."/>
            <person name="Zhou S."/>
            <person name="Mudge J."/>
            <person name="Bharti A.K."/>
            <person name="Murray J.D."/>
            <person name="Naoumkina M.A."/>
            <person name="Rosen B."/>
            <person name="Silverstein K.A."/>
            <person name="Tang H."/>
            <person name="Rombauts S."/>
            <person name="Zhao P.X."/>
            <person name="Zhou P."/>
            <person name="Barbe V."/>
            <person name="Bardou P."/>
            <person name="Bechner M."/>
            <person name="Bellec A."/>
            <person name="Berger A."/>
            <person name="Berges H."/>
            <person name="Bidwell S."/>
            <person name="Bisseling T."/>
            <person name="Choisne N."/>
            <person name="Couloux A."/>
            <person name="Denny R."/>
            <person name="Deshpande S."/>
            <person name="Dai X."/>
            <person name="Doyle J.J."/>
            <person name="Dudez A.M."/>
            <person name="Farmer A.D."/>
            <person name="Fouteau S."/>
            <person name="Franken C."/>
            <person name="Gibelin C."/>
            <person name="Gish J."/>
            <person name="Goldstein S."/>
            <person name="Gonzalez A.J."/>
            <person name="Green P.J."/>
            <person name="Hallab A."/>
            <person name="Hartog M."/>
            <person name="Hua A."/>
            <person name="Humphray S.J."/>
            <person name="Jeong D.H."/>
            <person name="Jing Y."/>
            <person name="Jocker A."/>
            <person name="Kenton S.M."/>
            <person name="Kim D.J."/>
            <person name="Klee K."/>
            <person name="Lai H."/>
            <person name="Lang C."/>
            <person name="Lin S."/>
            <person name="Macmil S.L."/>
            <person name="Magdelenat G."/>
            <person name="Matthews L."/>
            <person name="McCorrison J."/>
            <person name="Monaghan E.L."/>
            <person name="Mun J.H."/>
            <person name="Najar F.Z."/>
            <person name="Nicholson C."/>
            <person name="Noirot C."/>
            <person name="O'Bleness M."/>
            <person name="Paule C.R."/>
            <person name="Poulain J."/>
            <person name="Prion F."/>
            <person name="Qin B."/>
            <person name="Qu C."/>
            <person name="Retzel E.F."/>
            <person name="Riddle C."/>
            <person name="Sallet E."/>
            <person name="Samain S."/>
            <person name="Samson N."/>
            <person name="Sanders I."/>
            <person name="Saurat O."/>
            <person name="Scarpelli C."/>
            <person name="Schiex T."/>
            <person name="Segurens B."/>
            <person name="Severin A.J."/>
            <person name="Sherrier D.J."/>
            <person name="Shi R."/>
            <person name="Sims S."/>
            <person name="Singer S.R."/>
            <person name="Sinharoy S."/>
            <person name="Sterck L."/>
            <person name="Viollet A."/>
            <person name="Wang B.B."/>
            <person name="Wang K."/>
            <person name="Wang M."/>
            <person name="Wang X."/>
            <person name="Warfsmann J."/>
            <person name="Weissenbach J."/>
            <person name="White D.D."/>
            <person name="White J.D."/>
            <person name="Wiley G.B."/>
            <person name="Wincker P."/>
            <person name="Xing Y."/>
            <person name="Yang L."/>
            <person name="Yao Z."/>
            <person name="Ying F."/>
            <person name="Zhai J."/>
            <person name="Zhou L."/>
            <person name="Zuber A."/>
            <person name="Denarie J."/>
            <person name="Dixon R.A."/>
            <person name="May G.D."/>
            <person name="Schwartz D.C."/>
            <person name="Rogers J."/>
            <person name="Quetier F."/>
            <person name="Town C.D."/>
            <person name="Roe B.A."/>
        </authorList>
    </citation>
    <scope>NUCLEOTIDE SEQUENCE [LARGE SCALE GENOMIC DNA]</scope>
    <source>
        <strain evidence="1">A17</strain>
        <strain evidence="2 3">cv. Jemalong A17</strain>
    </source>
</reference>
<sequence length="177" mass="20974">MFLVSRVWPHMFKEEGNREIIYDDEYGPDDIHEVFEKEENDEPIYDEEYLPAEYGESLEVKRILQTKTTKNKLWLGHNFFHAHCTSQDMVCNVIVNNKRCENVASNYIDICHIYLGRPCQYDCRALYDGYANIYPFVKDVIKIKFAPLPLDEFNEGNEDFKPLEILVTKEPFMDKTK</sequence>